<keyword evidence="3" id="KW-1185">Reference proteome</keyword>
<evidence type="ECO:0000313" key="2">
    <source>
        <dbReference type="EMBL" id="SEH13851.1"/>
    </source>
</evidence>
<name>A0A1H6FSH8_THEAL</name>
<accession>A0A1H6FSH8</accession>
<gene>
    <name evidence="2" type="ORF">SAMN02745716_1356</name>
</gene>
<dbReference type="Proteomes" id="UP000222056">
    <property type="component" value="Unassembled WGS sequence"/>
</dbReference>
<feature type="region of interest" description="Disordered" evidence="1">
    <location>
        <begin position="134"/>
        <end position="163"/>
    </location>
</feature>
<dbReference type="InterPro" id="IPR036390">
    <property type="entry name" value="WH_DNA-bd_sf"/>
</dbReference>
<dbReference type="InterPro" id="IPR036388">
    <property type="entry name" value="WH-like_DNA-bd_sf"/>
</dbReference>
<reference evidence="3" key="1">
    <citation type="submission" date="2016-10" db="EMBL/GenBank/DDBJ databases">
        <authorList>
            <person name="Varghese N."/>
            <person name="Submissions S."/>
        </authorList>
    </citation>
    <scope>NUCLEOTIDE SEQUENCE [LARGE SCALE GENOMIC DNA]</scope>
    <source>
        <strain evidence="3">ATCC 35263</strain>
    </source>
</reference>
<organism evidence="2 3">
    <name type="scientific">Thermoleophilum album</name>
    <dbReference type="NCBI Taxonomy" id="29539"/>
    <lineage>
        <taxon>Bacteria</taxon>
        <taxon>Bacillati</taxon>
        <taxon>Actinomycetota</taxon>
        <taxon>Thermoleophilia</taxon>
        <taxon>Thermoleophilales</taxon>
        <taxon>Thermoleophilaceae</taxon>
        <taxon>Thermoleophilum</taxon>
    </lineage>
</organism>
<protein>
    <submittedName>
        <fullName evidence="2">Predicted transcriptional regulator, ArsR family</fullName>
    </submittedName>
</protein>
<feature type="compositionally biased region" description="Gly residues" evidence="1">
    <location>
        <begin position="146"/>
        <end position="156"/>
    </location>
</feature>
<dbReference type="STRING" id="29539.SAMN02745716_1356"/>
<evidence type="ECO:0000256" key="1">
    <source>
        <dbReference type="SAM" id="MobiDB-lite"/>
    </source>
</evidence>
<dbReference type="EMBL" id="FNWJ01000002">
    <property type="protein sequence ID" value="SEH13851.1"/>
    <property type="molecule type" value="Genomic_DNA"/>
</dbReference>
<dbReference type="SUPFAM" id="SSF46785">
    <property type="entry name" value="Winged helix' DNA-binding domain"/>
    <property type="match status" value="1"/>
</dbReference>
<dbReference type="RefSeq" id="WP_093117589.1">
    <property type="nucleotide sequence ID" value="NZ_FNWJ01000002.1"/>
</dbReference>
<dbReference type="AlphaFoldDB" id="A0A1H6FSH8"/>
<evidence type="ECO:0000313" key="3">
    <source>
        <dbReference type="Proteomes" id="UP000222056"/>
    </source>
</evidence>
<sequence length="252" mass="26825">MIDRDASARAGESVGEGLGPTAARILGELVAAPRPQATEAIAERLGLHPNGVRQHLTRLQRRGLVERLRERRPRGRPRDLWRAAAAAPRALPGSAEEYRALALWLAQALESNPQTLEPVGRAIGRRLAEHDLRAQPAAVADEPAEGPGGDPGGDAGEGCPAGAEPPEFARLARLVSSLGFAPTVELQGRGLRMRLCRCPYAEVAAASPRVVCGLHRAITEGVVERLLPGGRVERFEARDPREAGCVVEASVD</sequence>
<dbReference type="Pfam" id="PF12840">
    <property type="entry name" value="HTH_20"/>
    <property type="match status" value="1"/>
</dbReference>
<proteinExistence type="predicted"/>
<dbReference type="OrthoDB" id="3399802at2"/>
<dbReference type="Gene3D" id="1.10.10.10">
    <property type="entry name" value="Winged helix-like DNA-binding domain superfamily/Winged helix DNA-binding domain"/>
    <property type="match status" value="1"/>
</dbReference>